<name>A0ACB7GRQ9_MANES</name>
<keyword evidence="2" id="KW-1185">Reference proteome</keyword>
<reference evidence="2" key="1">
    <citation type="journal article" date="2016" name="Nat. Biotechnol.">
        <title>Sequencing wild and cultivated cassava and related species reveals extensive interspecific hybridization and genetic diversity.</title>
        <authorList>
            <person name="Bredeson J.V."/>
            <person name="Lyons J.B."/>
            <person name="Prochnik S.E."/>
            <person name="Wu G.A."/>
            <person name="Ha C.M."/>
            <person name="Edsinger-Gonzales E."/>
            <person name="Grimwood J."/>
            <person name="Schmutz J."/>
            <person name="Rabbi I.Y."/>
            <person name="Egesi C."/>
            <person name="Nauluvula P."/>
            <person name="Lebot V."/>
            <person name="Ndunguru J."/>
            <person name="Mkamilo G."/>
            <person name="Bart R.S."/>
            <person name="Setter T.L."/>
            <person name="Gleadow R.M."/>
            <person name="Kulakow P."/>
            <person name="Ferguson M.E."/>
            <person name="Rounsley S."/>
            <person name="Rokhsar D.S."/>
        </authorList>
    </citation>
    <scope>NUCLEOTIDE SEQUENCE [LARGE SCALE GENOMIC DNA]</scope>
    <source>
        <strain evidence="2">cv. AM560-2</strain>
    </source>
</reference>
<comment type="caution">
    <text evidence="1">The sequence shown here is derived from an EMBL/GenBank/DDBJ whole genome shotgun (WGS) entry which is preliminary data.</text>
</comment>
<organism evidence="1 2">
    <name type="scientific">Manihot esculenta</name>
    <name type="common">Cassava</name>
    <name type="synonym">Jatropha manihot</name>
    <dbReference type="NCBI Taxonomy" id="3983"/>
    <lineage>
        <taxon>Eukaryota</taxon>
        <taxon>Viridiplantae</taxon>
        <taxon>Streptophyta</taxon>
        <taxon>Embryophyta</taxon>
        <taxon>Tracheophyta</taxon>
        <taxon>Spermatophyta</taxon>
        <taxon>Magnoliopsida</taxon>
        <taxon>eudicotyledons</taxon>
        <taxon>Gunneridae</taxon>
        <taxon>Pentapetalae</taxon>
        <taxon>rosids</taxon>
        <taxon>fabids</taxon>
        <taxon>Malpighiales</taxon>
        <taxon>Euphorbiaceae</taxon>
        <taxon>Crotonoideae</taxon>
        <taxon>Manihoteae</taxon>
        <taxon>Manihot</taxon>
    </lineage>
</organism>
<evidence type="ECO:0000313" key="2">
    <source>
        <dbReference type="Proteomes" id="UP000091857"/>
    </source>
</evidence>
<dbReference type="Proteomes" id="UP000091857">
    <property type="component" value="Chromosome 12"/>
</dbReference>
<evidence type="ECO:0000313" key="1">
    <source>
        <dbReference type="EMBL" id="KAG8642419.1"/>
    </source>
</evidence>
<dbReference type="EMBL" id="CM004398">
    <property type="protein sequence ID" value="KAG8642419.1"/>
    <property type="molecule type" value="Genomic_DNA"/>
</dbReference>
<sequence>MNTLVRSATTSLSRRLNGYEALDHYYDAFNRPENLGGRTPASKPRNVHASTTHPAGMASLGYRIAKAKQRQIFLQSYKLASRSKLRRSRSGKLKKVVVKVRTIVVSLVSFLRLGTSRSCSSRSAISISISSPIRFGKCC</sequence>
<gene>
    <name evidence="1" type="ORF">MANES_12G084600v8</name>
</gene>
<accession>A0ACB7GRQ9</accession>
<proteinExistence type="predicted"/>
<protein>
    <submittedName>
        <fullName evidence="1">Uncharacterized protein</fullName>
    </submittedName>
</protein>